<dbReference type="PROSITE" id="PS51186">
    <property type="entry name" value="GNAT"/>
    <property type="match status" value="1"/>
</dbReference>
<name>A0ABW2INK1_9PROT</name>
<dbReference type="CDD" id="cd04301">
    <property type="entry name" value="NAT_SF"/>
    <property type="match status" value="1"/>
</dbReference>
<keyword evidence="1 4" id="KW-0808">Transferase</keyword>
<dbReference type="GO" id="GO:0016746">
    <property type="term" value="F:acyltransferase activity"/>
    <property type="evidence" value="ECO:0007669"/>
    <property type="project" value="UniProtKB-KW"/>
</dbReference>
<dbReference type="SUPFAM" id="SSF55729">
    <property type="entry name" value="Acyl-CoA N-acyltransferases (Nat)"/>
    <property type="match status" value="1"/>
</dbReference>
<dbReference type="Proteomes" id="UP001596492">
    <property type="component" value="Unassembled WGS sequence"/>
</dbReference>
<evidence type="ECO:0000313" key="5">
    <source>
        <dbReference type="Proteomes" id="UP001596492"/>
    </source>
</evidence>
<evidence type="ECO:0000313" key="4">
    <source>
        <dbReference type="EMBL" id="MFC7292539.1"/>
    </source>
</evidence>
<reference evidence="5" key="1">
    <citation type="journal article" date="2019" name="Int. J. Syst. Evol. Microbiol.">
        <title>The Global Catalogue of Microorganisms (GCM) 10K type strain sequencing project: providing services to taxonomists for standard genome sequencing and annotation.</title>
        <authorList>
            <consortium name="The Broad Institute Genomics Platform"/>
            <consortium name="The Broad Institute Genome Sequencing Center for Infectious Disease"/>
            <person name="Wu L."/>
            <person name="Ma J."/>
        </authorList>
    </citation>
    <scope>NUCLEOTIDE SEQUENCE [LARGE SCALE GENOMIC DNA]</scope>
    <source>
        <strain evidence="5">CCUG 51308</strain>
    </source>
</reference>
<evidence type="ECO:0000259" key="3">
    <source>
        <dbReference type="PROSITE" id="PS51186"/>
    </source>
</evidence>
<evidence type="ECO:0000256" key="2">
    <source>
        <dbReference type="ARBA" id="ARBA00023315"/>
    </source>
</evidence>
<comment type="caution">
    <text evidence="4">The sequence shown here is derived from an EMBL/GenBank/DDBJ whole genome shotgun (WGS) entry which is preliminary data.</text>
</comment>
<dbReference type="InterPro" id="IPR016181">
    <property type="entry name" value="Acyl_CoA_acyltransferase"/>
</dbReference>
<dbReference type="EC" id="2.3.1.-" evidence="4"/>
<organism evidence="4 5">
    <name type="scientific">Hirschia litorea</name>
    <dbReference type="NCBI Taxonomy" id="1199156"/>
    <lineage>
        <taxon>Bacteria</taxon>
        <taxon>Pseudomonadati</taxon>
        <taxon>Pseudomonadota</taxon>
        <taxon>Alphaproteobacteria</taxon>
        <taxon>Hyphomonadales</taxon>
        <taxon>Hyphomonadaceae</taxon>
        <taxon>Hirschia</taxon>
    </lineage>
</organism>
<dbReference type="RefSeq" id="WP_382168046.1">
    <property type="nucleotide sequence ID" value="NZ_JBHTBR010000005.1"/>
</dbReference>
<dbReference type="Gene3D" id="3.40.630.30">
    <property type="match status" value="1"/>
</dbReference>
<evidence type="ECO:0000256" key="1">
    <source>
        <dbReference type="ARBA" id="ARBA00022679"/>
    </source>
</evidence>
<feature type="domain" description="N-acetyltransferase" evidence="3">
    <location>
        <begin position="1"/>
        <end position="142"/>
    </location>
</feature>
<sequence length="142" mass="16077">MIREFKASDTEALINVWRRASDIAHPFLSSAFLDSQAPALRDIYFPNAETWTVELNARPVGFIALIGSEIGGLFLDPDIQRSGWGHKMVDHALALKGDLHVEVFEKNNIGRSFYNQYGFVETHRYIHELTGETAIKMHFIAS</sequence>
<gene>
    <name evidence="4" type="ORF">ACFQS8_12985</name>
</gene>
<keyword evidence="2 4" id="KW-0012">Acyltransferase</keyword>
<keyword evidence="5" id="KW-1185">Reference proteome</keyword>
<dbReference type="PANTHER" id="PTHR43800:SF1">
    <property type="entry name" value="PEPTIDYL-LYSINE N-ACETYLTRANSFERASE YJAB"/>
    <property type="match status" value="1"/>
</dbReference>
<dbReference type="InterPro" id="IPR000182">
    <property type="entry name" value="GNAT_dom"/>
</dbReference>
<dbReference type="EMBL" id="JBHTBR010000005">
    <property type="protein sequence ID" value="MFC7292539.1"/>
    <property type="molecule type" value="Genomic_DNA"/>
</dbReference>
<proteinExistence type="predicted"/>
<dbReference type="PANTHER" id="PTHR43800">
    <property type="entry name" value="PEPTIDYL-LYSINE N-ACETYLTRANSFERASE YJAB"/>
    <property type="match status" value="1"/>
</dbReference>
<accession>A0ABW2INK1</accession>
<protein>
    <submittedName>
        <fullName evidence="4">GNAT family N-acetyltransferase</fullName>
        <ecNumber evidence="4">2.3.1.-</ecNumber>
    </submittedName>
</protein>
<dbReference type="Pfam" id="PF13508">
    <property type="entry name" value="Acetyltransf_7"/>
    <property type="match status" value="1"/>
</dbReference>